<name>A0A0L7R4W8_9HYME</name>
<evidence type="ECO:0000256" key="10">
    <source>
        <dbReference type="PIRNR" id="PIRNR017267"/>
    </source>
</evidence>
<evidence type="ECO:0000259" key="13">
    <source>
        <dbReference type="Pfam" id="PF02195"/>
    </source>
</evidence>
<keyword evidence="6 10" id="KW-0049">Antioxidant</keyword>
<evidence type="ECO:0000256" key="2">
    <source>
        <dbReference type="ARBA" id="ARBA00013055"/>
    </source>
</evidence>
<dbReference type="GO" id="GO:0034599">
    <property type="term" value="P:cellular response to oxidative stress"/>
    <property type="evidence" value="ECO:0007669"/>
    <property type="project" value="TreeGrafter"/>
</dbReference>
<protein>
    <recommendedName>
        <fullName evidence="2 10">Sulfiredoxin</fullName>
        <ecNumber evidence="2 10">1.8.98.2</ecNumber>
    </recommendedName>
</protein>
<keyword evidence="8 12" id="KW-1015">Disulfide bond</keyword>
<dbReference type="EMBL" id="KQ414654">
    <property type="protein sequence ID" value="KOC65922.1"/>
    <property type="molecule type" value="Genomic_DNA"/>
</dbReference>
<gene>
    <name evidence="14" type="ORF">WH47_12721</name>
</gene>
<dbReference type="GO" id="GO:0032542">
    <property type="term" value="F:sulfiredoxin activity"/>
    <property type="evidence" value="ECO:0007669"/>
    <property type="project" value="UniProtKB-EC"/>
</dbReference>
<evidence type="ECO:0000256" key="11">
    <source>
        <dbReference type="PIRSR" id="PIRSR017267-1"/>
    </source>
</evidence>
<dbReference type="GO" id="GO:0005737">
    <property type="term" value="C:cytoplasm"/>
    <property type="evidence" value="ECO:0007669"/>
    <property type="project" value="TreeGrafter"/>
</dbReference>
<dbReference type="AlphaFoldDB" id="A0A0L7R4W8"/>
<dbReference type="Proteomes" id="UP000053825">
    <property type="component" value="Unassembled WGS sequence"/>
</dbReference>
<comment type="catalytic activity">
    <reaction evidence="9 10">
        <text>S-hydroxy-S-oxy-L-cysteinyl-[peroxiredoxin] + [protein]-dithiol + ATP = S-hydroxy-L-cysteinyl-[peroxiredoxin] + [protein]-disulfide + ADP + phosphate</text>
        <dbReference type="Rhea" id="RHEA:17545"/>
        <dbReference type="Rhea" id="RHEA-COMP:10593"/>
        <dbReference type="Rhea" id="RHEA-COMP:10594"/>
        <dbReference type="Rhea" id="RHEA-COMP:13681"/>
        <dbReference type="Rhea" id="RHEA-COMP:17976"/>
        <dbReference type="ChEBI" id="CHEBI:29950"/>
        <dbReference type="ChEBI" id="CHEBI:30616"/>
        <dbReference type="ChEBI" id="CHEBI:43474"/>
        <dbReference type="ChEBI" id="CHEBI:50058"/>
        <dbReference type="ChEBI" id="CHEBI:61973"/>
        <dbReference type="ChEBI" id="CHEBI:61974"/>
        <dbReference type="ChEBI" id="CHEBI:456216"/>
        <dbReference type="EC" id="1.8.98.2"/>
    </reaction>
</comment>
<evidence type="ECO:0000256" key="6">
    <source>
        <dbReference type="ARBA" id="ARBA00022862"/>
    </source>
</evidence>
<evidence type="ECO:0000256" key="12">
    <source>
        <dbReference type="PIRSR" id="PIRSR017267-2"/>
    </source>
</evidence>
<keyword evidence="5 10" id="KW-0067">ATP-binding</keyword>
<dbReference type="CDD" id="cd16395">
    <property type="entry name" value="Srx"/>
    <property type="match status" value="1"/>
</dbReference>
<comment type="similarity">
    <text evidence="1 10">Belongs to the sulfiredoxin family.</text>
</comment>
<accession>A0A0L7R4W8</accession>
<evidence type="ECO:0000256" key="5">
    <source>
        <dbReference type="ARBA" id="ARBA00022840"/>
    </source>
</evidence>
<feature type="domain" description="ParB-like N-terminal" evidence="13">
    <location>
        <begin position="16"/>
        <end position="107"/>
    </location>
</feature>
<organism evidence="14 15">
    <name type="scientific">Habropoda laboriosa</name>
    <dbReference type="NCBI Taxonomy" id="597456"/>
    <lineage>
        <taxon>Eukaryota</taxon>
        <taxon>Metazoa</taxon>
        <taxon>Ecdysozoa</taxon>
        <taxon>Arthropoda</taxon>
        <taxon>Hexapoda</taxon>
        <taxon>Insecta</taxon>
        <taxon>Pterygota</taxon>
        <taxon>Neoptera</taxon>
        <taxon>Endopterygota</taxon>
        <taxon>Hymenoptera</taxon>
        <taxon>Apocrita</taxon>
        <taxon>Aculeata</taxon>
        <taxon>Apoidea</taxon>
        <taxon>Anthophila</taxon>
        <taxon>Apidae</taxon>
        <taxon>Habropoda</taxon>
    </lineage>
</organism>
<dbReference type="InterPro" id="IPR036086">
    <property type="entry name" value="ParB/Sulfiredoxin_sf"/>
</dbReference>
<dbReference type="Gene3D" id="3.90.1530.10">
    <property type="entry name" value="Conserved hypothetical protein from pyrococcus furiosus pfu- 392566-001, ParB domain"/>
    <property type="match status" value="1"/>
</dbReference>
<dbReference type="PANTHER" id="PTHR21348:SF2">
    <property type="entry name" value="SULFIREDOXIN-1"/>
    <property type="match status" value="1"/>
</dbReference>
<feature type="binding site" evidence="11">
    <location>
        <begin position="76"/>
        <end position="79"/>
    </location>
    <ligand>
        <name>ATP</name>
        <dbReference type="ChEBI" id="CHEBI:30616"/>
    </ligand>
</feature>
<evidence type="ECO:0000313" key="14">
    <source>
        <dbReference type="EMBL" id="KOC65922.1"/>
    </source>
</evidence>
<evidence type="ECO:0000256" key="7">
    <source>
        <dbReference type="ARBA" id="ARBA00023002"/>
    </source>
</evidence>
<evidence type="ECO:0000256" key="3">
    <source>
        <dbReference type="ARBA" id="ARBA00022481"/>
    </source>
</evidence>
<keyword evidence="7 10" id="KW-0560">Oxidoreductase</keyword>
<sequence length="115" mass="12891">MNDKNPTSIHSDTNAEIYDIPMNILIRPILPIVDEEKVQSLIDTLCNPQTESSVPPIDVLWIKGNEGGDYYYSFGGCHRYIAHQRIGKPFIKAKLVRSTITDLKSYLGGSTPNLK</sequence>
<keyword evidence="4 10" id="KW-0547">Nucleotide-binding</keyword>
<dbReference type="FunFam" id="3.90.1530.10:FF:000001">
    <property type="entry name" value="Sulfiredoxin"/>
    <property type="match status" value="1"/>
</dbReference>
<dbReference type="PIRSF" id="PIRSF017267">
    <property type="entry name" value="Sulfiredoxin"/>
    <property type="match status" value="1"/>
</dbReference>
<dbReference type="InterPro" id="IPR016692">
    <property type="entry name" value="Sulfiredoxin"/>
</dbReference>
<evidence type="ECO:0000256" key="8">
    <source>
        <dbReference type="ARBA" id="ARBA00023157"/>
    </source>
</evidence>
<feature type="disulfide bond" description="Interchain" evidence="12">
    <location>
        <position position="77"/>
    </location>
</feature>
<proteinExistence type="inferred from homology"/>
<reference evidence="14 15" key="1">
    <citation type="submission" date="2015-07" db="EMBL/GenBank/DDBJ databases">
        <title>The genome of Habropoda laboriosa.</title>
        <authorList>
            <person name="Pan H."/>
            <person name="Kapheim K."/>
        </authorList>
    </citation>
    <scope>NUCLEOTIDE SEQUENCE [LARGE SCALE GENOMIC DNA]</scope>
    <source>
        <strain evidence="14">0110345459</strain>
    </source>
</reference>
<evidence type="ECO:0000313" key="15">
    <source>
        <dbReference type="Proteomes" id="UP000053825"/>
    </source>
</evidence>
<evidence type="ECO:0000256" key="1">
    <source>
        <dbReference type="ARBA" id="ARBA00009609"/>
    </source>
</evidence>
<dbReference type="GO" id="GO:0005524">
    <property type="term" value="F:ATP binding"/>
    <property type="evidence" value="ECO:0007669"/>
    <property type="project" value="UniProtKB-KW"/>
</dbReference>
<evidence type="ECO:0000256" key="4">
    <source>
        <dbReference type="ARBA" id="ARBA00022741"/>
    </source>
</evidence>
<dbReference type="InterPro" id="IPR003115">
    <property type="entry name" value="ParB_N"/>
</dbReference>
<dbReference type="Pfam" id="PF02195">
    <property type="entry name" value="ParB_N"/>
    <property type="match status" value="1"/>
</dbReference>
<dbReference type="SUPFAM" id="SSF110849">
    <property type="entry name" value="ParB/Sulfiredoxin"/>
    <property type="match status" value="1"/>
</dbReference>
<keyword evidence="3" id="KW-0488">Methylation</keyword>
<dbReference type="PANTHER" id="PTHR21348">
    <property type="match status" value="1"/>
</dbReference>
<dbReference type="EC" id="1.8.98.2" evidence="2 10"/>
<dbReference type="STRING" id="597456.A0A0L7R4W8"/>
<dbReference type="OrthoDB" id="1741334at2759"/>
<evidence type="ECO:0000256" key="9">
    <source>
        <dbReference type="ARBA" id="ARBA00047514"/>
    </source>
</evidence>
<keyword evidence="15" id="KW-1185">Reference proteome</keyword>